<dbReference type="NCBIfam" id="TIGR02772">
    <property type="entry name" value="Ku_bact"/>
    <property type="match status" value="1"/>
</dbReference>
<dbReference type="EMBL" id="QMIG01000013">
    <property type="protein sequence ID" value="RAW13248.1"/>
    <property type="molecule type" value="Genomic_DNA"/>
</dbReference>
<evidence type="ECO:0000256" key="4">
    <source>
        <dbReference type="SAM" id="MobiDB-lite"/>
    </source>
</evidence>
<reference evidence="6 7" key="1">
    <citation type="submission" date="2018-06" db="EMBL/GenBank/DDBJ databases">
        <title>Phytoactinopolyspora halophila sp. nov., a novel halophilic actinomycete isolated from a saline soil in China.</title>
        <authorList>
            <person name="Tang S.-K."/>
        </authorList>
    </citation>
    <scope>NUCLEOTIDE SEQUENCE [LARGE SCALE GENOMIC DNA]</scope>
    <source>
        <strain evidence="6 7">YIM 96934</strain>
    </source>
</reference>
<evidence type="ECO:0000256" key="2">
    <source>
        <dbReference type="ARBA" id="ARBA00023172"/>
    </source>
</evidence>
<protein>
    <recommendedName>
        <fullName evidence="3">Non-homologous end joining protein Ku</fullName>
    </recommendedName>
</protein>
<dbReference type="AlphaFoldDB" id="A0A329QRB2"/>
<gene>
    <name evidence="3" type="primary">ku</name>
    <name evidence="6" type="ORF">DPM12_13000</name>
</gene>
<dbReference type="InterPro" id="IPR016194">
    <property type="entry name" value="SPOC-like_C_dom_sf"/>
</dbReference>
<dbReference type="Proteomes" id="UP000250462">
    <property type="component" value="Unassembled WGS sequence"/>
</dbReference>
<dbReference type="GO" id="GO:0006303">
    <property type="term" value="P:double-strand break repair via nonhomologous end joining"/>
    <property type="evidence" value="ECO:0007669"/>
    <property type="project" value="UniProtKB-UniRule"/>
</dbReference>
<dbReference type="CDD" id="cd00789">
    <property type="entry name" value="KU_like"/>
    <property type="match status" value="1"/>
</dbReference>
<name>A0A329QRB2_9ACTN</name>
<dbReference type="GO" id="GO:0003690">
    <property type="term" value="F:double-stranded DNA binding"/>
    <property type="evidence" value="ECO:0007669"/>
    <property type="project" value="UniProtKB-UniRule"/>
</dbReference>
<dbReference type="InterPro" id="IPR009187">
    <property type="entry name" value="Prok_Ku"/>
</dbReference>
<dbReference type="GO" id="GO:0006310">
    <property type="term" value="P:DNA recombination"/>
    <property type="evidence" value="ECO:0007669"/>
    <property type="project" value="UniProtKB-KW"/>
</dbReference>
<dbReference type="SUPFAM" id="SSF100939">
    <property type="entry name" value="SPOC domain-like"/>
    <property type="match status" value="1"/>
</dbReference>
<sequence>MQTVWKGSISFGLVSIPVRLVSATEEKDVSFRQVHAVDGGRIRYRRVCEKDGEEVAYADIAKGYELPDGEMVILTSDDLADLPVASSRAVEVLGFVPFSQIDPTALARAYYVEPTGDAKPYVLLRDSLEQSGRVGVVKVALRNRERLAILRAHEGVLVVQTMLWPDEIRQPEFGFLSEKVEVRDQEMAMAESYIETLSGDFEPEQYSDEYRTALLELIDAKAEGGGSVAPPAEEPTEGKVVDLMEALRRSVEQAKDDRGGGQRASGGAAATETGPAKSASKSGQKKASGASTAKKAPAKKAPAKKTAAKKTAKAAKKSSAAKQSEKETGEKARKSA</sequence>
<dbReference type="FunFam" id="2.40.290.10:FF:000004">
    <property type="entry name" value="Non-homologous end joining protein Ku"/>
    <property type="match status" value="1"/>
</dbReference>
<organism evidence="6 7">
    <name type="scientific">Phytoactinopolyspora halophila</name>
    <dbReference type="NCBI Taxonomy" id="1981511"/>
    <lineage>
        <taxon>Bacteria</taxon>
        <taxon>Bacillati</taxon>
        <taxon>Actinomycetota</taxon>
        <taxon>Actinomycetes</taxon>
        <taxon>Jiangellales</taxon>
        <taxon>Jiangellaceae</taxon>
        <taxon>Phytoactinopolyspora</taxon>
    </lineage>
</organism>
<dbReference type="PANTHER" id="PTHR41251">
    <property type="entry name" value="NON-HOMOLOGOUS END JOINING PROTEIN KU"/>
    <property type="match status" value="1"/>
</dbReference>
<comment type="subunit">
    <text evidence="3">Homodimer. Interacts with LigD.</text>
</comment>
<keyword evidence="7" id="KW-1185">Reference proteome</keyword>
<evidence type="ECO:0000313" key="6">
    <source>
        <dbReference type="EMBL" id="RAW13248.1"/>
    </source>
</evidence>
<evidence type="ECO:0000313" key="7">
    <source>
        <dbReference type="Proteomes" id="UP000250462"/>
    </source>
</evidence>
<feature type="compositionally biased region" description="Basic and acidic residues" evidence="4">
    <location>
        <begin position="323"/>
        <end position="336"/>
    </location>
</feature>
<feature type="region of interest" description="Disordered" evidence="4">
    <location>
        <begin position="252"/>
        <end position="336"/>
    </location>
</feature>
<dbReference type="Gene3D" id="2.40.290.10">
    <property type="match status" value="1"/>
</dbReference>
<dbReference type="OrthoDB" id="9795084at2"/>
<evidence type="ECO:0000256" key="3">
    <source>
        <dbReference type="HAMAP-Rule" id="MF_01875"/>
    </source>
</evidence>
<keyword evidence="3" id="KW-0227">DNA damage</keyword>
<keyword evidence="2 3" id="KW-0233">DNA recombination</keyword>
<evidence type="ECO:0000256" key="1">
    <source>
        <dbReference type="ARBA" id="ARBA00023125"/>
    </source>
</evidence>
<accession>A0A329QRB2</accession>
<keyword evidence="3" id="KW-0234">DNA repair</keyword>
<feature type="domain" description="Ku" evidence="5">
    <location>
        <begin position="52"/>
        <end position="179"/>
    </location>
</feature>
<feature type="compositionally biased region" description="Low complexity" evidence="4">
    <location>
        <begin position="265"/>
        <end position="295"/>
    </location>
</feature>
<dbReference type="InterPro" id="IPR006164">
    <property type="entry name" value="DNA_bd_Ku70/Ku80"/>
</dbReference>
<dbReference type="PIRSF" id="PIRSF006493">
    <property type="entry name" value="Prok_Ku"/>
    <property type="match status" value="1"/>
</dbReference>
<evidence type="ECO:0000259" key="5">
    <source>
        <dbReference type="SMART" id="SM00559"/>
    </source>
</evidence>
<dbReference type="Pfam" id="PF02735">
    <property type="entry name" value="Ku"/>
    <property type="match status" value="1"/>
</dbReference>
<dbReference type="PANTHER" id="PTHR41251:SF1">
    <property type="entry name" value="NON-HOMOLOGOUS END JOINING PROTEIN KU"/>
    <property type="match status" value="1"/>
</dbReference>
<keyword evidence="1 3" id="KW-0238">DNA-binding</keyword>
<proteinExistence type="inferred from homology"/>
<dbReference type="HAMAP" id="MF_01875">
    <property type="entry name" value="Prokaryotic_Ku"/>
    <property type="match status" value="1"/>
</dbReference>
<comment type="function">
    <text evidence="3">With LigD forms a non-homologous end joining (NHEJ) DNA repair enzyme, which repairs dsDNA breaks with reduced fidelity. Binds linear dsDNA with 5'- and 3'- overhangs but not closed circular dsDNA nor ssDNA. Recruits and stimulates the ligase activity of LigD.</text>
</comment>
<comment type="caution">
    <text evidence="6">The sequence shown here is derived from an EMBL/GenBank/DDBJ whole genome shotgun (WGS) entry which is preliminary data.</text>
</comment>
<dbReference type="RefSeq" id="WP_112258759.1">
    <property type="nucleotide sequence ID" value="NZ_QMIG01000013.1"/>
</dbReference>
<dbReference type="SMART" id="SM00559">
    <property type="entry name" value="Ku78"/>
    <property type="match status" value="1"/>
</dbReference>
<comment type="similarity">
    <text evidence="3">Belongs to the prokaryotic Ku family.</text>
</comment>
<feature type="compositionally biased region" description="Basic residues" evidence="4">
    <location>
        <begin position="296"/>
        <end position="316"/>
    </location>
</feature>